<dbReference type="PANTHER" id="PTHR42648">
    <property type="entry name" value="TRANSPOSASE, PUTATIVE-RELATED"/>
    <property type="match status" value="1"/>
</dbReference>
<keyword evidence="4" id="KW-1185">Reference proteome</keyword>
<organism evidence="3 4">
    <name type="scientific">Abeliophyllum distichum</name>
    <dbReference type="NCBI Taxonomy" id="126358"/>
    <lineage>
        <taxon>Eukaryota</taxon>
        <taxon>Viridiplantae</taxon>
        <taxon>Streptophyta</taxon>
        <taxon>Embryophyta</taxon>
        <taxon>Tracheophyta</taxon>
        <taxon>Spermatophyta</taxon>
        <taxon>Magnoliopsida</taxon>
        <taxon>eudicotyledons</taxon>
        <taxon>Gunneridae</taxon>
        <taxon>Pentapetalae</taxon>
        <taxon>asterids</taxon>
        <taxon>lamiids</taxon>
        <taxon>Lamiales</taxon>
        <taxon>Oleaceae</taxon>
        <taxon>Forsythieae</taxon>
        <taxon>Abeliophyllum</taxon>
    </lineage>
</organism>
<evidence type="ECO:0000256" key="1">
    <source>
        <dbReference type="SAM" id="Phobius"/>
    </source>
</evidence>
<dbReference type="Gene3D" id="3.30.420.10">
    <property type="entry name" value="Ribonuclease H-like superfamily/Ribonuclease H"/>
    <property type="match status" value="1"/>
</dbReference>
<dbReference type="PANTHER" id="PTHR42648:SF22">
    <property type="entry name" value="REVERSE TRANSCRIPTASE TY1_COPIA-TYPE DOMAIN-CONTAINING PROTEIN"/>
    <property type="match status" value="1"/>
</dbReference>
<name>A0ABD1QUR4_9LAMI</name>
<proteinExistence type="predicted"/>
<keyword evidence="1" id="KW-0812">Transmembrane</keyword>
<dbReference type="AlphaFoldDB" id="A0ABD1QUR4"/>
<dbReference type="Proteomes" id="UP001604336">
    <property type="component" value="Unassembled WGS sequence"/>
</dbReference>
<comment type="caution">
    <text evidence="3">The sequence shown here is derived from an EMBL/GenBank/DDBJ whole genome shotgun (WGS) entry which is preliminary data.</text>
</comment>
<reference evidence="4" key="1">
    <citation type="submission" date="2024-07" db="EMBL/GenBank/DDBJ databases">
        <title>Two chromosome-level genome assemblies of Korean endemic species Abeliophyllum distichum and Forsythia ovata (Oleaceae).</title>
        <authorList>
            <person name="Jang H."/>
        </authorList>
    </citation>
    <scope>NUCLEOTIDE SEQUENCE [LARGE SCALE GENOMIC DNA]</scope>
</reference>
<dbReference type="SUPFAM" id="SSF53098">
    <property type="entry name" value="Ribonuclease H-like"/>
    <property type="match status" value="1"/>
</dbReference>
<dbReference type="InterPro" id="IPR036397">
    <property type="entry name" value="RNaseH_sf"/>
</dbReference>
<keyword evidence="1" id="KW-1133">Transmembrane helix</keyword>
<dbReference type="InterPro" id="IPR039537">
    <property type="entry name" value="Retrotran_Ty1/copia-like"/>
</dbReference>
<feature type="transmembrane region" description="Helical" evidence="1">
    <location>
        <begin position="190"/>
        <end position="210"/>
    </location>
</feature>
<dbReference type="InterPro" id="IPR057670">
    <property type="entry name" value="SH3_retrovirus"/>
</dbReference>
<evidence type="ECO:0000259" key="2">
    <source>
        <dbReference type="PROSITE" id="PS50994"/>
    </source>
</evidence>
<accession>A0ABD1QUR4</accession>
<feature type="transmembrane region" description="Helical" evidence="1">
    <location>
        <begin position="147"/>
        <end position="170"/>
    </location>
</feature>
<evidence type="ECO:0000313" key="3">
    <source>
        <dbReference type="EMBL" id="KAL2479639.1"/>
    </source>
</evidence>
<protein>
    <submittedName>
        <fullName evidence="3">Integrase catalytic domain-containing protein</fullName>
    </submittedName>
</protein>
<dbReference type="InterPro" id="IPR001584">
    <property type="entry name" value="Integrase_cat-core"/>
</dbReference>
<sequence length="283" mass="32024">MTSPTQLSQRGLALPIPMGQLTQSQGLEPCPYLHLHLSLAHTLLVPSLSNKLTSVSQVTKELNCVHWYTLPFAFFRMLSARRLLGMAQFSSKIKILRSDNGGEFINHRFQAYFQQHGHLHETSCSQTPQQNGVDERKNRHILETSRALLLGAMVPSCHWGDAVATAVYLINRIPSKILHFKTPLQILSTHISLFSILMLHLRIFGCVALVHLHKNQRTKLDPCAVRCLFLGYGLHKKGFRCYDSTTNRTYITMDVTFLESKNFYPSPVPNSSLQGKNKVEESN</sequence>
<gene>
    <name evidence="3" type="ORF">Adt_32605</name>
</gene>
<dbReference type="PROSITE" id="PS50994">
    <property type="entry name" value="INTEGRASE"/>
    <property type="match status" value="1"/>
</dbReference>
<keyword evidence="1" id="KW-0472">Membrane</keyword>
<dbReference type="EMBL" id="JBFOLK010000010">
    <property type="protein sequence ID" value="KAL2479639.1"/>
    <property type="molecule type" value="Genomic_DNA"/>
</dbReference>
<evidence type="ECO:0000313" key="4">
    <source>
        <dbReference type="Proteomes" id="UP001604336"/>
    </source>
</evidence>
<dbReference type="InterPro" id="IPR012337">
    <property type="entry name" value="RNaseH-like_sf"/>
</dbReference>
<dbReference type="Pfam" id="PF25597">
    <property type="entry name" value="SH3_retrovirus"/>
    <property type="match status" value="1"/>
</dbReference>
<feature type="domain" description="Integrase catalytic" evidence="2">
    <location>
        <begin position="25"/>
        <end position="191"/>
    </location>
</feature>